<reference evidence="2 3" key="1">
    <citation type="journal article" date="2017" name="Curr. Biol.">
        <title>The Evolution of Venom by Co-option of Single-Copy Genes.</title>
        <authorList>
            <person name="Martinson E.O."/>
            <person name="Mrinalini"/>
            <person name="Kelkar Y.D."/>
            <person name="Chang C.H."/>
            <person name="Werren J.H."/>
        </authorList>
    </citation>
    <scope>NUCLEOTIDE SEQUENCE [LARGE SCALE GENOMIC DNA]</scope>
    <source>
        <strain evidence="2 3">Alberta</strain>
        <tissue evidence="2">Whole body</tissue>
    </source>
</reference>
<dbReference type="AlphaFoldDB" id="A0A232FLP0"/>
<evidence type="ECO:0000313" key="3">
    <source>
        <dbReference type="Proteomes" id="UP000215335"/>
    </source>
</evidence>
<sequence length="105" mass="11661">MGGMPAIMQAASSDIVRHEWRVGMPWNLSSNPYSGIHLHAHGKNHGSKEPIRPPPSNGKDVSDDIRKPDISLNKSFEPNFAGLKQNEPNNCSIKFLIDISKMSRK</sequence>
<organism evidence="2 3">
    <name type="scientific">Trichomalopsis sarcophagae</name>
    <dbReference type="NCBI Taxonomy" id="543379"/>
    <lineage>
        <taxon>Eukaryota</taxon>
        <taxon>Metazoa</taxon>
        <taxon>Ecdysozoa</taxon>
        <taxon>Arthropoda</taxon>
        <taxon>Hexapoda</taxon>
        <taxon>Insecta</taxon>
        <taxon>Pterygota</taxon>
        <taxon>Neoptera</taxon>
        <taxon>Endopterygota</taxon>
        <taxon>Hymenoptera</taxon>
        <taxon>Apocrita</taxon>
        <taxon>Proctotrupomorpha</taxon>
        <taxon>Chalcidoidea</taxon>
        <taxon>Pteromalidae</taxon>
        <taxon>Pteromalinae</taxon>
        <taxon>Trichomalopsis</taxon>
    </lineage>
</organism>
<proteinExistence type="predicted"/>
<dbReference type="Proteomes" id="UP000215335">
    <property type="component" value="Unassembled WGS sequence"/>
</dbReference>
<name>A0A232FLP0_9HYME</name>
<feature type="compositionally biased region" description="Basic and acidic residues" evidence="1">
    <location>
        <begin position="60"/>
        <end position="69"/>
    </location>
</feature>
<accession>A0A232FLP0</accession>
<dbReference type="EMBL" id="NNAY01000047">
    <property type="protein sequence ID" value="OXU31575.1"/>
    <property type="molecule type" value="Genomic_DNA"/>
</dbReference>
<keyword evidence="3" id="KW-1185">Reference proteome</keyword>
<evidence type="ECO:0000313" key="2">
    <source>
        <dbReference type="EMBL" id="OXU31575.1"/>
    </source>
</evidence>
<evidence type="ECO:0000256" key="1">
    <source>
        <dbReference type="SAM" id="MobiDB-lite"/>
    </source>
</evidence>
<feature type="region of interest" description="Disordered" evidence="1">
    <location>
        <begin position="36"/>
        <end position="69"/>
    </location>
</feature>
<gene>
    <name evidence="2" type="ORF">TSAR_005096</name>
</gene>
<comment type="caution">
    <text evidence="2">The sequence shown here is derived from an EMBL/GenBank/DDBJ whole genome shotgun (WGS) entry which is preliminary data.</text>
</comment>
<protein>
    <submittedName>
        <fullName evidence="2">Uncharacterized protein</fullName>
    </submittedName>
</protein>